<feature type="transmembrane region" description="Helical" evidence="1">
    <location>
        <begin position="24"/>
        <end position="43"/>
    </location>
</feature>
<comment type="caution">
    <text evidence="2">The sequence shown here is derived from an EMBL/GenBank/DDBJ whole genome shotgun (WGS) entry which is preliminary data.</text>
</comment>
<keyword evidence="1" id="KW-1133">Transmembrane helix</keyword>
<keyword evidence="1" id="KW-0472">Membrane</keyword>
<protein>
    <submittedName>
        <fullName evidence="2">Uncharacterized protein</fullName>
    </submittedName>
</protein>
<dbReference type="RefSeq" id="WP_135107517.1">
    <property type="nucleotide sequence ID" value="NZ_JADGKW010000012.1"/>
</dbReference>
<name>A0A4Y9IJR4_9BACT</name>
<proteinExistence type="predicted"/>
<accession>A0A4Y9IJR4</accession>
<evidence type="ECO:0000313" key="2">
    <source>
        <dbReference type="EMBL" id="TFU86279.1"/>
    </source>
</evidence>
<reference evidence="2 3" key="1">
    <citation type="submission" date="2019-03" db="EMBL/GenBank/DDBJ databases">
        <title>Diversity of the mouse oral microbiome.</title>
        <authorList>
            <person name="Joseph S."/>
            <person name="Aduse-Opoku J."/>
            <person name="Curtis M."/>
            <person name="Wade W."/>
            <person name="Hashim A."/>
        </authorList>
    </citation>
    <scope>NUCLEOTIDE SEQUENCE [LARGE SCALE GENOMIC DNA]</scope>
    <source>
        <strain evidence="2 3">P11</strain>
    </source>
</reference>
<evidence type="ECO:0000313" key="3">
    <source>
        <dbReference type="Proteomes" id="UP000298285"/>
    </source>
</evidence>
<organism evidence="2 3">
    <name type="scientific">Dysgonomonas mossii</name>
    <dbReference type="NCBI Taxonomy" id="163665"/>
    <lineage>
        <taxon>Bacteria</taxon>
        <taxon>Pseudomonadati</taxon>
        <taxon>Bacteroidota</taxon>
        <taxon>Bacteroidia</taxon>
        <taxon>Bacteroidales</taxon>
        <taxon>Dysgonomonadaceae</taxon>
        <taxon>Dysgonomonas</taxon>
    </lineage>
</organism>
<evidence type="ECO:0000256" key="1">
    <source>
        <dbReference type="SAM" id="Phobius"/>
    </source>
</evidence>
<dbReference type="AlphaFoldDB" id="A0A4Y9IJR4"/>
<keyword evidence="1" id="KW-0812">Transmembrane</keyword>
<sequence length="59" mass="6709">MIETGFRKAGTGITVEKWRATTVVVIRAVITSVACIISCVKCFRMYGKTFILKTARYYR</sequence>
<gene>
    <name evidence="2" type="ORF">E4T88_17040</name>
</gene>
<dbReference type="EMBL" id="SPPK01000012">
    <property type="protein sequence ID" value="TFU86279.1"/>
    <property type="molecule type" value="Genomic_DNA"/>
</dbReference>
<dbReference type="Proteomes" id="UP000298285">
    <property type="component" value="Unassembled WGS sequence"/>
</dbReference>